<dbReference type="PANTHER" id="PTHR31009">
    <property type="entry name" value="S-ADENOSYL-L-METHIONINE:CARBOXYL METHYLTRANSFERASE FAMILY PROTEIN"/>
    <property type="match status" value="1"/>
</dbReference>
<keyword evidence="4" id="KW-1185">Reference proteome</keyword>
<dbReference type="GO" id="GO:0008168">
    <property type="term" value="F:methyltransferase activity"/>
    <property type="evidence" value="ECO:0007669"/>
    <property type="project" value="UniProtKB-KW"/>
</dbReference>
<dbReference type="STRING" id="187304.B0E33_22110"/>
<dbReference type="InterPro" id="IPR029063">
    <property type="entry name" value="SAM-dependent_MTases_sf"/>
</dbReference>
<name>A0A0M6Y0T0_9HYPH</name>
<dbReference type="GO" id="GO:0046872">
    <property type="term" value="F:metal ion binding"/>
    <property type="evidence" value="ECO:0007669"/>
    <property type="project" value="UniProtKB-KW"/>
</dbReference>
<proteinExistence type="predicted"/>
<dbReference type="Gene3D" id="1.10.1200.270">
    <property type="entry name" value="Methyltransferase, alpha-helical capping domain"/>
    <property type="match status" value="1"/>
</dbReference>
<sequence length="375" mass="41166">MEPTPKPVHPFAQPVSHATTTGMSGGGFYNANSAAQWSAIEQILPLVEEAIANLPVEGTGPVGIADYGCSEGRNSVAVMKHALPALLARTERPIQTIHSDLPTNDFSELFRSLRPDGGSVFGSDRIYSAATGGSMYDQLCPPQSLHLATTFNAIGFLSCRPVDRLPGYILPNGPSVARANGYVSEEDRHAFAEQAKNDIARFLTVRAKELVPGGKLLVQVFGSKGPARTCDGLYDLLNDAVLDFVEAGDISREVYDRYYQPVYMRDLQELADPVTNDTYGAAGLYSLDRSMEYEIAVPFVDRFKQDGDLDRYARDYVNFFRAFTEAVLRAALPESPSREDLINRIFARAEDLLKADTSLYPFRYAAVAMLLTRNG</sequence>
<dbReference type="AlphaFoldDB" id="A0A0M6Y0T0"/>
<dbReference type="Proteomes" id="UP000048926">
    <property type="component" value="Unassembled WGS sequence"/>
</dbReference>
<dbReference type="SUPFAM" id="SSF53335">
    <property type="entry name" value="S-adenosyl-L-methionine-dependent methyltransferases"/>
    <property type="match status" value="1"/>
</dbReference>
<dbReference type="Pfam" id="PF03492">
    <property type="entry name" value="Methyltransf_7"/>
    <property type="match status" value="1"/>
</dbReference>
<evidence type="ECO:0000256" key="2">
    <source>
        <dbReference type="ARBA" id="ARBA00022842"/>
    </source>
</evidence>
<dbReference type="OrthoDB" id="465670at2"/>
<dbReference type="EMBL" id="CXST01000001">
    <property type="protein sequence ID" value="CTQ43183.1"/>
    <property type="molecule type" value="Genomic_DNA"/>
</dbReference>
<dbReference type="Gene3D" id="3.40.50.150">
    <property type="entry name" value="Vaccinia Virus protein VP39"/>
    <property type="match status" value="1"/>
</dbReference>
<evidence type="ECO:0000313" key="4">
    <source>
        <dbReference type="Proteomes" id="UP000048926"/>
    </source>
</evidence>
<keyword evidence="2" id="KW-0460">Magnesium</keyword>
<accession>A0A0M6Y0T0</accession>
<dbReference type="InterPro" id="IPR042086">
    <property type="entry name" value="MeTrfase_capping"/>
</dbReference>
<evidence type="ECO:0000256" key="1">
    <source>
        <dbReference type="ARBA" id="ARBA00022723"/>
    </source>
</evidence>
<keyword evidence="3" id="KW-0808">Transferase</keyword>
<keyword evidence="1" id="KW-0479">Metal-binding</keyword>
<organism evidence="3 4">
    <name type="scientific">Roseibium aggregatum</name>
    <dbReference type="NCBI Taxonomy" id="187304"/>
    <lineage>
        <taxon>Bacteria</taxon>
        <taxon>Pseudomonadati</taxon>
        <taxon>Pseudomonadota</taxon>
        <taxon>Alphaproteobacteria</taxon>
        <taxon>Hyphomicrobiales</taxon>
        <taxon>Stappiaceae</taxon>
        <taxon>Roseibium</taxon>
    </lineage>
</organism>
<protein>
    <submittedName>
        <fullName evidence="3">SAM dependent carboxyl methyltransferase</fullName>
    </submittedName>
</protein>
<dbReference type="GO" id="GO:0032259">
    <property type="term" value="P:methylation"/>
    <property type="evidence" value="ECO:0007669"/>
    <property type="project" value="UniProtKB-KW"/>
</dbReference>
<dbReference type="InterPro" id="IPR005299">
    <property type="entry name" value="MeTrfase_7"/>
</dbReference>
<keyword evidence="3" id="KW-0489">Methyltransferase</keyword>
<gene>
    <name evidence="3" type="ORF">LAL4801_01619</name>
</gene>
<dbReference type="RefSeq" id="WP_055655284.1">
    <property type="nucleotide sequence ID" value="NZ_CXST01000001.1"/>
</dbReference>
<reference evidence="4" key="1">
    <citation type="submission" date="2015-07" db="EMBL/GenBank/DDBJ databases">
        <authorList>
            <person name="Rodrigo-Torres Lidia"/>
            <person name="Arahal R.David."/>
        </authorList>
    </citation>
    <scope>NUCLEOTIDE SEQUENCE [LARGE SCALE GENOMIC DNA]</scope>
    <source>
        <strain evidence="4">CECT 4801</strain>
    </source>
</reference>
<evidence type="ECO:0000313" key="3">
    <source>
        <dbReference type="EMBL" id="CTQ43183.1"/>
    </source>
</evidence>